<evidence type="ECO:0000313" key="2">
    <source>
        <dbReference type="Proteomes" id="UP000313395"/>
    </source>
</evidence>
<sequence>MLATFRLNKSFYEENKEEIKRRLDSVGIEGLILNEISNKLNWFSEVDIEVLKKICTIANDYNDILDLELQGKEDLEYMYDDVLKKLFLHALSNKWVSAISITSAINVLQIIEKKEEKFKKSVIQFEESEIKESMHDLFGRSYYFRLRQGINIFSKLQTFYKEYIHMTANWEKYKDRKTIEEIIGQDVKKDIVTKKDLFDLISVMPNVQESIIPLLIFEGVSFSKIEEMDELRYLKASDVRGNKIFIGGANERILDIDDEVVDALSKAINSEYLFKTVQHEFKYVELEYSEYILRPTILSRKRNDTSYDKDIMSFRGVYSRFLLCKDLIESTMYDVPFSPKILENFGKVYYVNKYLGEGIDVYDAIRKTLVRFGNWEGDIEKNKSNVKNVQMVNRLKKIWDLYTS</sequence>
<reference evidence="1 2" key="1">
    <citation type="submission" date="2019-06" db="EMBL/GenBank/DDBJ databases">
        <title>Description Trichococcus psychrophilus sp. nov., isolated from a cold spring, by genomic and phenotypic analyses.</title>
        <authorList>
            <person name="Zakharyuk A."/>
        </authorList>
    </citation>
    <scope>NUCLEOTIDE SEQUENCE [LARGE SCALE GENOMIC DNA]</scope>
    <source>
        <strain evidence="1 2">SKBG</strain>
    </source>
</reference>
<proteinExistence type="predicted"/>
<protein>
    <submittedName>
        <fullName evidence="1">Uncharacterized protein</fullName>
    </submittedName>
</protein>
<evidence type="ECO:0000313" key="1">
    <source>
        <dbReference type="EMBL" id="TNV68916.1"/>
    </source>
</evidence>
<dbReference type="Proteomes" id="UP000313395">
    <property type="component" value="Unassembled WGS sequence"/>
</dbReference>
<name>A0A5C5E8N4_9LACT</name>
<gene>
    <name evidence="1" type="ORF">FHK04_05175</name>
</gene>
<comment type="caution">
    <text evidence="1">The sequence shown here is derived from an EMBL/GenBank/DDBJ whole genome shotgun (WGS) entry which is preliminary data.</text>
</comment>
<keyword evidence="2" id="KW-1185">Reference proteome</keyword>
<dbReference type="EMBL" id="VENO01000002">
    <property type="protein sequence ID" value="TNV68916.1"/>
    <property type="molecule type" value="Genomic_DNA"/>
</dbReference>
<dbReference type="RefSeq" id="WP_140185676.1">
    <property type="nucleotide sequence ID" value="NZ_VENO01000002.1"/>
</dbReference>
<organism evidence="1 2">
    <name type="scientific">Trichococcus shcherbakoviae subsp. psychrophilus</name>
    <dbReference type="NCBI Taxonomy" id="2585775"/>
    <lineage>
        <taxon>Bacteria</taxon>
        <taxon>Bacillati</taxon>
        <taxon>Bacillota</taxon>
        <taxon>Bacilli</taxon>
        <taxon>Lactobacillales</taxon>
        <taxon>Carnobacteriaceae</taxon>
        <taxon>Trichococcus</taxon>
    </lineage>
</organism>
<accession>A0A5C5E8N4</accession>
<dbReference type="AlphaFoldDB" id="A0A5C5E8N4"/>